<gene>
    <name evidence="1" type="ORF">VHP8226_04097</name>
</gene>
<evidence type="ECO:0000313" key="2">
    <source>
        <dbReference type="Proteomes" id="UP000838160"/>
    </source>
</evidence>
<dbReference type="RefSeq" id="WP_237487154.1">
    <property type="nucleotide sequence ID" value="NZ_CAKLCM010000004.1"/>
</dbReference>
<comment type="caution">
    <text evidence="1">The sequence shown here is derived from an EMBL/GenBank/DDBJ whole genome shotgun (WGS) entry which is preliminary data.</text>
</comment>
<protein>
    <submittedName>
        <fullName evidence="1">Uncharacterized protein</fullName>
    </submittedName>
</protein>
<organism evidence="1 2">
    <name type="scientific">Vibrio hippocampi</name>
    <dbReference type="NCBI Taxonomy" id="654686"/>
    <lineage>
        <taxon>Bacteria</taxon>
        <taxon>Pseudomonadati</taxon>
        <taxon>Pseudomonadota</taxon>
        <taxon>Gammaproteobacteria</taxon>
        <taxon>Vibrionales</taxon>
        <taxon>Vibrionaceae</taxon>
        <taxon>Vibrio</taxon>
    </lineage>
</organism>
<name>A0ABM8ZPB5_9VIBR</name>
<dbReference type="Proteomes" id="UP000838160">
    <property type="component" value="Unassembled WGS sequence"/>
</dbReference>
<reference evidence="1" key="1">
    <citation type="submission" date="2021-12" db="EMBL/GenBank/DDBJ databases">
        <authorList>
            <person name="Rodrigo-Torres L."/>
            <person name="Arahal R. D."/>
            <person name="Lucena T."/>
        </authorList>
    </citation>
    <scope>NUCLEOTIDE SEQUENCE</scope>
    <source>
        <strain evidence="1">CECT 8226</strain>
    </source>
</reference>
<proteinExistence type="predicted"/>
<dbReference type="EMBL" id="CAKLCM010000004">
    <property type="protein sequence ID" value="CAH0531093.1"/>
    <property type="molecule type" value="Genomic_DNA"/>
</dbReference>
<sequence>MSQRNIEVPTEKGLVFVPASNHCNDTPYLAVTMCVFGQFEVSHVPSGRRLVGGFERAVNAFVSMFELQLAINELGIDASGDNDAFRTEINDKDKQCEALGGMTIRQWIGINTTLGNICSEFPWETDQEGPHAELEKLMAKLKAK</sequence>
<evidence type="ECO:0000313" key="1">
    <source>
        <dbReference type="EMBL" id="CAH0531093.1"/>
    </source>
</evidence>
<accession>A0ABM8ZPB5</accession>
<keyword evidence="2" id="KW-1185">Reference proteome</keyword>